<organism evidence="2 3">
    <name type="scientific">Neisseria animaloris</name>
    <dbReference type="NCBI Taxonomy" id="326522"/>
    <lineage>
        <taxon>Bacteria</taxon>
        <taxon>Pseudomonadati</taxon>
        <taxon>Pseudomonadota</taxon>
        <taxon>Betaproteobacteria</taxon>
        <taxon>Neisseriales</taxon>
        <taxon>Neisseriaceae</taxon>
        <taxon>Neisseria</taxon>
    </lineage>
</organism>
<dbReference type="RefSeq" id="WP_172594914.1">
    <property type="nucleotide sequence ID" value="NZ_LR134516.1"/>
</dbReference>
<keyword evidence="3" id="KW-1185">Reference proteome</keyword>
<feature type="domain" description="Abortive phage infection protein C-terminal" evidence="1">
    <location>
        <begin position="277"/>
        <end position="534"/>
    </location>
</feature>
<accession>A0A448UEG3</accession>
<dbReference type="Pfam" id="PF10592">
    <property type="entry name" value="AIPR"/>
    <property type="match status" value="1"/>
</dbReference>
<gene>
    <name evidence="2" type="ORF">NCTC12227_02059</name>
</gene>
<dbReference type="AlphaFoldDB" id="A0A448UEG3"/>
<sequence>MANINQFKTLHKKCIKSFEQISNYSENYSKITDDTEKARYGFYLLMLENITGIQDTSDLLEMILDYDFNSRLFNEKSEDAGIDAFYIDREKEGEKIIHVFNFKYREKFNNDKEQSLNESLSSIKFFNALITEETQHLKGCVKNAAQTIIEALLSNDIYRFIFHIVSNENKTLSINTPSLEQLKKLYSLEINTIGLNEISEIILVRPEPVNATLLLDAEAVMPYREDPINSNVSYILRLNLLDLLRITCTDKNLRNKPLLEKEESNSLTNQDIDYGVLYDNVRGFVTKSKFNPNISRTLNNESQKFFIYNNGLTLIAKNITAQPVNASKKYDIKLHDFQVINGGQTLRSLHNFNKDNSEHITKLSNGEVLVRVFKFSDDEERNKIAEYTNSQNAISNIDLKSIRSEQILLEKYLSEEDIFYSRKKGDLGNSDKPYKFKISMEKFGQILFSLRQPHQASNKKKEIFGEFYDEIFGESNLKIDQSSIYINQYFNIEKHYKELSQTEGYKKTDQKYFYIIYMINNFQKFENDIPSAIKILEQSLKEFVPASDISEARKLIQLKFKNYLDEKVGNLNSNFRESTNNLL</sequence>
<dbReference type="KEGG" id="nani:NCTC12227_02059"/>
<dbReference type="Proteomes" id="UP000268229">
    <property type="component" value="Chromosome"/>
</dbReference>
<proteinExistence type="predicted"/>
<protein>
    <submittedName>
        <fullName evidence="2">AIPR protein</fullName>
    </submittedName>
</protein>
<dbReference type="EMBL" id="LR134516">
    <property type="protein sequence ID" value="VEJ22272.1"/>
    <property type="molecule type" value="Genomic_DNA"/>
</dbReference>
<name>A0A448UEG3_9NEIS</name>
<evidence type="ECO:0000313" key="3">
    <source>
        <dbReference type="Proteomes" id="UP000268229"/>
    </source>
</evidence>
<reference evidence="2 3" key="1">
    <citation type="submission" date="2018-12" db="EMBL/GenBank/DDBJ databases">
        <authorList>
            <consortium name="Pathogen Informatics"/>
        </authorList>
    </citation>
    <scope>NUCLEOTIDE SEQUENCE [LARGE SCALE GENOMIC DNA]</scope>
    <source>
        <strain evidence="2 3">NCTC12227</strain>
    </source>
</reference>
<dbReference type="InterPro" id="IPR018891">
    <property type="entry name" value="AIPR_C"/>
</dbReference>
<evidence type="ECO:0000313" key="2">
    <source>
        <dbReference type="EMBL" id="VEJ22272.1"/>
    </source>
</evidence>
<evidence type="ECO:0000259" key="1">
    <source>
        <dbReference type="Pfam" id="PF10592"/>
    </source>
</evidence>